<evidence type="ECO:0000259" key="2">
    <source>
        <dbReference type="Pfam" id="PF14016"/>
    </source>
</evidence>
<accession>A0A6J7I4M9</accession>
<evidence type="ECO:0000313" key="3">
    <source>
        <dbReference type="EMBL" id="CAB4925654.1"/>
    </source>
</evidence>
<sequence>MTYPQVRAVVGGGNMSVMTNRTTRLALPVLLAGGLALSACSFSGGTEDGEASSSPTTTAASSPTTPATTTAAAPASTGSAPAVTAAPEPSGADPTTAGGPDRCHTSELTGSLAQGDAAAGNRYATLTLTNTGGEVCTVYGYGGIGLVAQDGSAAPTQQVRVDPAPRTVTLQPGQAVASTLHWTVVATGSEPTTGDCEPTPGRLTVIPPDETDSLSVTWSYGPVCGAGQIEQSAYA</sequence>
<feature type="compositionally biased region" description="Low complexity" evidence="1">
    <location>
        <begin position="44"/>
        <end position="87"/>
    </location>
</feature>
<proteinExistence type="predicted"/>
<dbReference type="Pfam" id="PF14016">
    <property type="entry name" value="DUF4232"/>
    <property type="match status" value="1"/>
</dbReference>
<name>A0A6J7I4M9_9ZZZZ</name>
<protein>
    <submittedName>
        <fullName evidence="3">Unannotated protein</fullName>
    </submittedName>
</protein>
<dbReference type="EMBL" id="CAFBMQ010000291">
    <property type="protein sequence ID" value="CAB4925654.1"/>
    <property type="molecule type" value="Genomic_DNA"/>
</dbReference>
<reference evidence="3" key="1">
    <citation type="submission" date="2020-05" db="EMBL/GenBank/DDBJ databases">
        <authorList>
            <person name="Chiriac C."/>
            <person name="Salcher M."/>
            <person name="Ghai R."/>
            <person name="Kavagutti S V."/>
        </authorList>
    </citation>
    <scope>NUCLEOTIDE SEQUENCE</scope>
</reference>
<evidence type="ECO:0000256" key="1">
    <source>
        <dbReference type="SAM" id="MobiDB-lite"/>
    </source>
</evidence>
<organism evidence="3">
    <name type="scientific">freshwater metagenome</name>
    <dbReference type="NCBI Taxonomy" id="449393"/>
    <lineage>
        <taxon>unclassified sequences</taxon>
        <taxon>metagenomes</taxon>
        <taxon>ecological metagenomes</taxon>
    </lineage>
</organism>
<dbReference type="AlphaFoldDB" id="A0A6J7I4M9"/>
<feature type="domain" description="DUF4232" evidence="2">
    <location>
        <begin position="103"/>
        <end position="230"/>
    </location>
</feature>
<dbReference type="InterPro" id="IPR025326">
    <property type="entry name" value="DUF4232"/>
</dbReference>
<feature type="region of interest" description="Disordered" evidence="1">
    <location>
        <begin position="44"/>
        <end position="108"/>
    </location>
</feature>
<gene>
    <name evidence="3" type="ORF">UFOPK3609_01649</name>
</gene>